<sequence>MADKPSRGLILYGDGLARFIEPSHAHLHSLASKANCGFLSLPNAPPSESEDDRIVREFAVLMDACEAYFNKNGQLSTEAKSQKSSLIPTMSERFMGMRAALLTNSSSLKSFGGKLGFDVLHLNGLFENINFPSAQSADYLASELLALLGFQEGRILNASQFDLVIVHIGSGENLNAEKGKGTVGDMEFMNALIGAIMLIAQPGTEIASRLYLSLIMGYGNVSRADDPGLSIVSHNYENDSPLSALFPQQSYTMRGESPRNDVRHYSPMLVAQYQNAVTRKDMVDTFSFEDFKERSGNLIIPADRLLHEIAFKLWKAPKYGA</sequence>
<proteinExistence type="predicted"/>
<protein>
    <submittedName>
        <fullName evidence="1">Uncharacterized protein isoform 1</fullName>
    </submittedName>
</protein>
<evidence type="ECO:0000313" key="2">
    <source>
        <dbReference type="Proteomes" id="UP000026915"/>
    </source>
</evidence>
<gene>
    <name evidence="1" type="ORF">TCM_037280</name>
</gene>
<keyword evidence="2" id="KW-1185">Reference proteome</keyword>
<evidence type="ECO:0000313" key="1">
    <source>
        <dbReference type="EMBL" id="EOY29887.1"/>
    </source>
</evidence>
<dbReference type="Gramene" id="EOY29887">
    <property type="protein sequence ID" value="EOY29887"/>
    <property type="gene ID" value="TCM_037280"/>
</dbReference>
<dbReference type="FunCoup" id="A0A061GL49">
    <property type="interactions" value="1602"/>
</dbReference>
<name>A0A061GL49_THECC</name>
<organism evidence="1 2">
    <name type="scientific">Theobroma cacao</name>
    <name type="common">Cacao</name>
    <name type="synonym">Cocoa</name>
    <dbReference type="NCBI Taxonomy" id="3641"/>
    <lineage>
        <taxon>Eukaryota</taxon>
        <taxon>Viridiplantae</taxon>
        <taxon>Streptophyta</taxon>
        <taxon>Embryophyta</taxon>
        <taxon>Tracheophyta</taxon>
        <taxon>Spermatophyta</taxon>
        <taxon>Magnoliopsida</taxon>
        <taxon>eudicotyledons</taxon>
        <taxon>Gunneridae</taxon>
        <taxon>Pentapetalae</taxon>
        <taxon>rosids</taxon>
        <taxon>malvids</taxon>
        <taxon>Malvales</taxon>
        <taxon>Malvaceae</taxon>
        <taxon>Byttnerioideae</taxon>
        <taxon>Theobroma</taxon>
    </lineage>
</organism>
<dbReference type="EMBL" id="CM001887">
    <property type="protein sequence ID" value="EOY29887.1"/>
    <property type="molecule type" value="Genomic_DNA"/>
</dbReference>
<dbReference type="STRING" id="3641.A0A061GL49"/>
<reference evidence="1 2" key="1">
    <citation type="journal article" date="2013" name="Genome Biol.">
        <title>The genome sequence of the most widely cultivated cacao type and its use to identify candidate genes regulating pod color.</title>
        <authorList>
            <person name="Motamayor J.C."/>
            <person name="Mockaitis K."/>
            <person name="Schmutz J."/>
            <person name="Haiminen N."/>
            <person name="Iii D.L."/>
            <person name="Cornejo O."/>
            <person name="Findley S.D."/>
            <person name="Zheng P."/>
            <person name="Utro F."/>
            <person name="Royaert S."/>
            <person name="Saski C."/>
            <person name="Jenkins J."/>
            <person name="Podicheti R."/>
            <person name="Zhao M."/>
            <person name="Scheffler B.E."/>
            <person name="Stack J.C."/>
            <person name="Feltus F.A."/>
            <person name="Mustiga G.M."/>
            <person name="Amores F."/>
            <person name="Phillips W."/>
            <person name="Marelli J.P."/>
            <person name="May G.D."/>
            <person name="Shapiro H."/>
            <person name="Ma J."/>
            <person name="Bustamante C.D."/>
            <person name="Schnell R.J."/>
            <person name="Main D."/>
            <person name="Gilbert D."/>
            <person name="Parida L."/>
            <person name="Kuhn D.N."/>
        </authorList>
    </citation>
    <scope>NUCLEOTIDE SEQUENCE [LARGE SCALE GENOMIC DNA]</scope>
    <source>
        <strain evidence="2">cv. Matina 1-6</strain>
    </source>
</reference>
<dbReference type="eggNOG" id="ENOG502QUMG">
    <property type="taxonomic scope" value="Eukaryota"/>
</dbReference>
<dbReference type="AlphaFoldDB" id="A0A061GL49"/>
<accession>A0A061GL49</accession>
<dbReference type="PANTHER" id="PTHR35506">
    <property type="entry name" value="OS02G0135600 PROTEIN"/>
    <property type="match status" value="1"/>
</dbReference>
<dbReference type="PANTHER" id="PTHR35506:SF1">
    <property type="entry name" value="OS02G0135600 PROTEIN"/>
    <property type="match status" value="1"/>
</dbReference>
<dbReference type="Proteomes" id="UP000026915">
    <property type="component" value="Chromosome 9"/>
</dbReference>
<dbReference type="InParanoid" id="A0A061GL49"/>
<dbReference type="OMA" id="PHEGVNS"/>